<dbReference type="SUPFAM" id="SSF49899">
    <property type="entry name" value="Concanavalin A-like lectins/glucanases"/>
    <property type="match status" value="2"/>
</dbReference>
<evidence type="ECO:0000259" key="4">
    <source>
        <dbReference type="SMART" id="SM00560"/>
    </source>
</evidence>
<proteinExistence type="predicted"/>
<comment type="caution">
    <text evidence="5">The sequence shown here is derived from an EMBL/GenBank/DDBJ whole genome shotgun (WGS) entry which is preliminary data.</text>
</comment>
<keyword evidence="1 3" id="KW-0732">Signal</keyword>
<organism evidence="5 6">
    <name type="scientific">Niastella populi</name>
    <dbReference type="NCBI Taxonomy" id="550983"/>
    <lineage>
        <taxon>Bacteria</taxon>
        <taxon>Pseudomonadati</taxon>
        <taxon>Bacteroidota</taxon>
        <taxon>Chitinophagia</taxon>
        <taxon>Chitinophagales</taxon>
        <taxon>Chitinophagaceae</taxon>
        <taxon>Niastella</taxon>
    </lineage>
</organism>
<evidence type="ECO:0000313" key="5">
    <source>
        <dbReference type="EMBL" id="OQP60247.1"/>
    </source>
</evidence>
<feature type="signal peptide" evidence="3">
    <location>
        <begin position="1"/>
        <end position="18"/>
    </location>
</feature>
<dbReference type="Pfam" id="PF13385">
    <property type="entry name" value="Laminin_G_3"/>
    <property type="match status" value="2"/>
</dbReference>
<dbReference type="PANTHER" id="PTHR42535:SF2">
    <property type="entry name" value="CHROMOSOME UNDETERMINED SCAFFOLD_146, WHOLE GENOME SHOTGUN SEQUENCE"/>
    <property type="match status" value="1"/>
</dbReference>
<reference evidence="6" key="1">
    <citation type="submission" date="2016-04" db="EMBL/GenBank/DDBJ databases">
        <authorList>
            <person name="Chen L."/>
            <person name="Zhuang W."/>
            <person name="Wang G."/>
        </authorList>
    </citation>
    <scope>NUCLEOTIDE SEQUENCE [LARGE SCALE GENOMIC DNA]</scope>
    <source>
        <strain evidence="6">208</strain>
    </source>
</reference>
<dbReference type="PANTHER" id="PTHR42535">
    <property type="entry name" value="OOKINETE PROTEIN, PUTATIVE-RELATED"/>
    <property type="match status" value="1"/>
</dbReference>
<dbReference type="AlphaFoldDB" id="A0A1V9FPM4"/>
<evidence type="ECO:0000256" key="2">
    <source>
        <dbReference type="ARBA" id="ARBA00023157"/>
    </source>
</evidence>
<feature type="domain" description="LamG-like jellyroll fold" evidence="4">
    <location>
        <begin position="45"/>
        <end position="183"/>
    </location>
</feature>
<dbReference type="Gene3D" id="2.60.120.200">
    <property type="match status" value="2"/>
</dbReference>
<gene>
    <name evidence="5" type="ORF">A4R26_20030</name>
</gene>
<dbReference type="InterPro" id="IPR006558">
    <property type="entry name" value="LamG-like"/>
</dbReference>
<dbReference type="SMART" id="SM00560">
    <property type="entry name" value="LamGL"/>
    <property type="match status" value="2"/>
</dbReference>
<dbReference type="OrthoDB" id="9801383at2"/>
<keyword evidence="2" id="KW-1015">Disulfide bond</keyword>
<name>A0A1V9FPM4_9BACT</name>
<dbReference type="STRING" id="550983.A4R26_20030"/>
<feature type="chain" id="PRO_5012280350" description="LamG-like jellyroll fold domain-containing protein" evidence="3">
    <location>
        <begin position="19"/>
        <end position="637"/>
    </location>
</feature>
<evidence type="ECO:0000256" key="3">
    <source>
        <dbReference type="SAM" id="SignalP"/>
    </source>
</evidence>
<keyword evidence="6" id="KW-1185">Reference proteome</keyword>
<evidence type="ECO:0000256" key="1">
    <source>
        <dbReference type="ARBA" id="ARBA00022729"/>
    </source>
</evidence>
<dbReference type="InterPro" id="IPR013320">
    <property type="entry name" value="ConA-like_dom_sf"/>
</dbReference>
<evidence type="ECO:0000313" key="6">
    <source>
        <dbReference type="Proteomes" id="UP000192276"/>
    </source>
</evidence>
<dbReference type="EMBL" id="LWBP01000156">
    <property type="protein sequence ID" value="OQP60247.1"/>
    <property type="molecule type" value="Genomic_DNA"/>
</dbReference>
<dbReference type="Proteomes" id="UP000192276">
    <property type="component" value="Unassembled WGS sequence"/>
</dbReference>
<feature type="domain" description="LamG-like jellyroll fold" evidence="4">
    <location>
        <begin position="266"/>
        <end position="393"/>
    </location>
</feature>
<dbReference type="RefSeq" id="WP_081164358.1">
    <property type="nucleotide sequence ID" value="NZ_LWBP01000156.1"/>
</dbReference>
<dbReference type="GO" id="GO:0005975">
    <property type="term" value="P:carbohydrate metabolic process"/>
    <property type="evidence" value="ECO:0007669"/>
    <property type="project" value="UniProtKB-ARBA"/>
</dbReference>
<accession>A0A1V9FPM4</accession>
<protein>
    <recommendedName>
        <fullName evidence="4">LamG-like jellyroll fold domain-containing protein</fullName>
    </recommendedName>
</protein>
<sequence length="637" mass="68702">MRKLVFFFGLIINNCALAQSNYAVNNDGSNDYVSLPTSVAVSQLNTFTVEAWVYWNGTGNGCIYSETVQGNNSPMFSIIPRSTNGGGIELVLRDNSATGLVMQPATATVTANTWVHVAVVRTSASNIKTYINGVLKDNATFTAPASWTPTKVNAGVRWRASQSDFFAGKIDELRIWNTARSAAEIVANMFNKNLANNATGLVAYYRFNEGSSTTAANSCTNTSGADGTLTNGPTWAASPIQFAGNALHFDEGNDRVIAPLPTTATSNVTMEAWVYHQGGTGTDHLIMVNGVMGSNGYALFLNTSHKLIVLFNGVNTWNTGIGLSTGQWTHLALVIGTTGFTLYKNGVNVYSNTGTPNTPSANFILGFNTVANGQPFGGMIDEVRIWNTARTQTEIQNNMNSEIAPSTSGLALYYTFNQGIAAGNNTGLTALIDQSGNGNNGTLTNFALSGSTSNNLTQNSNLVILPLRWISFITTKQYNNVLLQWSTAQEHNTKDFLVQHSIDSRSWTNVATNAATGNSSSINNYSYLHTAPLQGMNYYRIVQRDVDGRFGYSVINSVKFNTNREGVQVMNNLIASGILLVKITASIATPVSLHSGNGNLLWRRQLAPGIHSIDVSRYANGIYLLKTGEQIEKIIVQ</sequence>
<dbReference type="GO" id="GO:0004553">
    <property type="term" value="F:hydrolase activity, hydrolyzing O-glycosyl compounds"/>
    <property type="evidence" value="ECO:0007669"/>
    <property type="project" value="UniProtKB-ARBA"/>
</dbReference>